<dbReference type="EMBL" id="JAGKQM010000003">
    <property type="protein sequence ID" value="KAH0932325.1"/>
    <property type="molecule type" value="Genomic_DNA"/>
</dbReference>
<feature type="non-terminal residue" evidence="2">
    <location>
        <position position="1"/>
    </location>
</feature>
<comment type="caution">
    <text evidence="2">The sequence shown here is derived from an EMBL/GenBank/DDBJ whole genome shotgun (WGS) entry which is preliminary data.</text>
</comment>
<name>A0ABQ8DSI1_BRANA</name>
<dbReference type="Proteomes" id="UP000824890">
    <property type="component" value="Unassembled WGS sequence"/>
</dbReference>
<gene>
    <name evidence="1" type="ORF">HID58_009442</name>
    <name evidence="2" type="ORF">HID58_009447</name>
</gene>
<organism evidence="2 3">
    <name type="scientific">Brassica napus</name>
    <name type="common">Rape</name>
    <dbReference type="NCBI Taxonomy" id="3708"/>
    <lineage>
        <taxon>Eukaryota</taxon>
        <taxon>Viridiplantae</taxon>
        <taxon>Streptophyta</taxon>
        <taxon>Embryophyta</taxon>
        <taxon>Tracheophyta</taxon>
        <taxon>Spermatophyta</taxon>
        <taxon>Magnoliopsida</taxon>
        <taxon>eudicotyledons</taxon>
        <taxon>Gunneridae</taxon>
        <taxon>Pentapetalae</taxon>
        <taxon>rosids</taxon>
        <taxon>malvids</taxon>
        <taxon>Brassicales</taxon>
        <taxon>Brassicaceae</taxon>
        <taxon>Brassiceae</taxon>
        <taxon>Brassica</taxon>
    </lineage>
</organism>
<evidence type="ECO:0000313" key="2">
    <source>
        <dbReference type="EMBL" id="KAH0932330.1"/>
    </source>
</evidence>
<dbReference type="EMBL" id="JAGKQM010000003">
    <property type="protein sequence ID" value="KAH0932330.1"/>
    <property type="molecule type" value="Genomic_DNA"/>
</dbReference>
<keyword evidence="3" id="KW-1185">Reference proteome</keyword>
<evidence type="ECO:0000313" key="1">
    <source>
        <dbReference type="EMBL" id="KAH0932325.1"/>
    </source>
</evidence>
<proteinExistence type="predicted"/>
<sequence length="196" mass="21777">ASSISQLLVISRLLPSATSFFDLNLSKFIYDYGAFGMDYSCRGDELKFILGRDDPPLLEHEVDDDKRYDARQGCKREHTLVVYPEFGLIRGTYISGRLQALSLTLSCEYKAISQTPVSPLSSFSTTKQLCACSTLSLGVYTPLLPSLVLSLSTPWCSLTFSSSTLVLCSSSTLSSDLFSLLLYCWSFNLKQQLTNR</sequence>
<evidence type="ECO:0000313" key="3">
    <source>
        <dbReference type="Proteomes" id="UP000824890"/>
    </source>
</evidence>
<reference evidence="2 3" key="1">
    <citation type="submission" date="2021-05" db="EMBL/GenBank/DDBJ databases">
        <title>Genome Assembly of Synthetic Allotetraploid Brassica napus Reveals Homoeologous Exchanges between Subgenomes.</title>
        <authorList>
            <person name="Davis J.T."/>
        </authorList>
    </citation>
    <scope>NUCLEOTIDE SEQUENCE [LARGE SCALE GENOMIC DNA]</scope>
    <source>
        <strain evidence="3">cv. Da-Ae</strain>
        <tissue evidence="2">Seedling</tissue>
    </source>
</reference>
<accession>A0ABQ8DSI1</accession>
<protein>
    <submittedName>
        <fullName evidence="2">Uncharacterized protein</fullName>
    </submittedName>
</protein>